<name>A0A5C7FJJ9_9BACT</name>
<protein>
    <submittedName>
        <fullName evidence="1">Uncharacterized protein</fullName>
    </submittedName>
</protein>
<dbReference type="Proteomes" id="UP000321907">
    <property type="component" value="Unassembled WGS sequence"/>
</dbReference>
<dbReference type="AlphaFoldDB" id="A0A5C7FJJ9"/>
<keyword evidence="2" id="KW-1185">Reference proteome</keyword>
<reference evidence="1 2" key="1">
    <citation type="submission" date="2019-08" db="EMBL/GenBank/DDBJ databases">
        <title>Lewinella sp. strain SSH13 Genome sequencing and assembly.</title>
        <authorList>
            <person name="Kim I."/>
        </authorList>
    </citation>
    <scope>NUCLEOTIDE SEQUENCE [LARGE SCALE GENOMIC DNA]</scope>
    <source>
        <strain evidence="1 2">SSH13</strain>
    </source>
</reference>
<comment type="caution">
    <text evidence="1">The sequence shown here is derived from an EMBL/GenBank/DDBJ whole genome shotgun (WGS) entry which is preliminary data.</text>
</comment>
<organism evidence="1 2">
    <name type="scientific">Neolewinella aurantiaca</name>
    <dbReference type="NCBI Taxonomy" id="2602767"/>
    <lineage>
        <taxon>Bacteria</taxon>
        <taxon>Pseudomonadati</taxon>
        <taxon>Bacteroidota</taxon>
        <taxon>Saprospiria</taxon>
        <taxon>Saprospirales</taxon>
        <taxon>Lewinellaceae</taxon>
        <taxon>Neolewinella</taxon>
    </lineage>
</organism>
<gene>
    <name evidence="1" type="ORF">FUA23_07400</name>
</gene>
<dbReference type="OrthoDB" id="893215at2"/>
<accession>A0A5C7FJJ9</accession>
<dbReference type="RefSeq" id="WP_147930097.1">
    <property type="nucleotide sequence ID" value="NZ_VOXD01000009.1"/>
</dbReference>
<evidence type="ECO:0000313" key="2">
    <source>
        <dbReference type="Proteomes" id="UP000321907"/>
    </source>
</evidence>
<dbReference type="EMBL" id="VOXD01000009">
    <property type="protein sequence ID" value="TXF90058.1"/>
    <property type="molecule type" value="Genomic_DNA"/>
</dbReference>
<evidence type="ECO:0000313" key="1">
    <source>
        <dbReference type="EMBL" id="TXF90058.1"/>
    </source>
</evidence>
<sequence>MAIFPDIELIGQPGYAEAIRQLSPNAVDGVDLLIVYDSDYDFLERVLAAAGYDDPKLQLHLLEWSPAAGPLDLTGLIRHLKIKRVLLFGQDMKSLGLHFQVADYFPVEVGGVNYMRNPSAATISEAKNKGDNGPAGALWRGVKASFMKG</sequence>
<proteinExistence type="predicted"/>